<sequence length="65" mass="7599">MKNTEYVINSAGPGIALFFLVKKMFSETNDLNKSQNIEMAALIYFVRYSIILENNLYLEVFTWQL</sequence>
<protein>
    <submittedName>
        <fullName evidence="1">Uncharacterized protein</fullName>
    </submittedName>
</protein>
<organism evidence="1 2">
    <name type="scientific">Heyndrickxia coagulans</name>
    <name type="common">Weizmannia coagulans</name>
    <dbReference type="NCBI Taxonomy" id="1398"/>
    <lineage>
        <taxon>Bacteria</taxon>
        <taxon>Bacillati</taxon>
        <taxon>Bacillota</taxon>
        <taxon>Bacilli</taxon>
        <taxon>Bacillales</taxon>
        <taxon>Bacillaceae</taxon>
        <taxon>Heyndrickxia</taxon>
    </lineage>
</organism>
<dbReference type="Proteomes" id="UP000075304">
    <property type="component" value="Unassembled WGS sequence"/>
</dbReference>
<dbReference type="PATRIC" id="fig|1398.25.peg.1739"/>
<dbReference type="EMBL" id="LQYI01000176">
    <property type="protein sequence ID" value="KYC60090.1"/>
    <property type="molecule type" value="Genomic_DNA"/>
</dbReference>
<gene>
    <name evidence="1" type="ORF">B4099_0127</name>
</gene>
<reference evidence="1 2" key="1">
    <citation type="submission" date="2016-01" db="EMBL/GenBank/DDBJ databases">
        <title>Genome Sequences of Twelve Sporeforming Bacillus Species Isolated from Foods.</title>
        <authorList>
            <person name="Berendsen E.M."/>
            <person name="Wells-Bennik M.H."/>
            <person name="Krawcyk A.O."/>
            <person name="De Jong A."/>
            <person name="Holsappel S."/>
            <person name="Eijlander R.T."/>
            <person name="Kuipers O.P."/>
        </authorList>
    </citation>
    <scope>NUCLEOTIDE SEQUENCE [LARGE SCALE GENOMIC DNA]</scope>
    <source>
        <strain evidence="1 2">B4099</strain>
    </source>
</reference>
<comment type="caution">
    <text evidence="1">The sequence shown here is derived from an EMBL/GenBank/DDBJ whole genome shotgun (WGS) entry which is preliminary data.</text>
</comment>
<evidence type="ECO:0000313" key="2">
    <source>
        <dbReference type="Proteomes" id="UP000075304"/>
    </source>
</evidence>
<dbReference type="AlphaFoldDB" id="A0A150JS00"/>
<evidence type="ECO:0000313" key="1">
    <source>
        <dbReference type="EMBL" id="KYC60090.1"/>
    </source>
</evidence>
<accession>A0A150JS00</accession>
<name>A0A150JS00_HEYCO</name>
<proteinExistence type="predicted"/>